<dbReference type="EMBL" id="WAJR01000005">
    <property type="protein sequence ID" value="KAB1641537.1"/>
    <property type="molecule type" value="Genomic_DNA"/>
</dbReference>
<dbReference type="SUPFAM" id="SSF103473">
    <property type="entry name" value="MFS general substrate transporter"/>
    <property type="match status" value="1"/>
</dbReference>
<keyword evidence="1" id="KW-1133">Transmembrane helix</keyword>
<dbReference type="OrthoDB" id="5827at2"/>
<dbReference type="AlphaFoldDB" id="A0A6N6NQ16"/>
<keyword evidence="1" id="KW-0812">Transmembrane</keyword>
<gene>
    <name evidence="2" type="ORF">F8C90_03280</name>
</gene>
<dbReference type="Proteomes" id="UP000468668">
    <property type="component" value="Unassembled WGS sequence"/>
</dbReference>
<evidence type="ECO:0008006" key="4">
    <source>
        <dbReference type="Google" id="ProtNLM"/>
    </source>
</evidence>
<evidence type="ECO:0000313" key="2">
    <source>
        <dbReference type="EMBL" id="KAB1641537.1"/>
    </source>
</evidence>
<feature type="transmembrane region" description="Helical" evidence="1">
    <location>
        <begin position="6"/>
        <end position="25"/>
    </location>
</feature>
<dbReference type="GeneID" id="98657425"/>
<dbReference type="InterPro" id="IPR036259">
    <property type="entry name" value="MFS_trans_sf"/>
</dbReference>
<sequence length="113" mass="12600">MELFDTRFFEMLFLICFGISWPMNIVKAVRGKTSKGVSLWFLLVCFIGYIFGIIAKLVDDTLSYTLIFYCLNICMVGTCVVFYFINAHRDKLADEAAQAAAGSQPTSDGGDGR</sequence>
<dbReference type="Gene3D" id="1.20.1280.290">
    <property type="match status" value="1"/>
</dbReference>
<keyword evidence="3" id="KW-1185">Reference proteome</keyword>
<name>A0A6N6NQ16_9ACTN</name>
<reference evidence="2 3" key="1">
    <citation type="submission" date="2019-09" db="EMBL/GenBank/DDBJ databases">
        <title>Whole genome shotgun sequencing (WGS) of Ellagibacter isourolithinifaciens DSM 104140(T) and Adlercreutzia muris DSM 29508(T).</title>
        <authorList>
            <person name="Stoll D.A."/>
            <person name="Danylec N."/>
            <person name="Huch M."/>
        </authorList>
    </citation>
    <scope>NUCLEOTIDE SEQUENCE [LARGE SCALE GENOMIC DNA]</scope>
    <source>
        <strain evidence="2 3">DSM 104140</strain>
    </source>
</reference>
<proteinExistence type="predicted"/>
<feature type="transmembrane region" description="Helical" evidence="1">
    <location>
        <begin position="37"/>
        <end position="58"/>
    </location>
</feature>
<accession>A0A6N6NQ16</accession>
<comment type="caution">
    <text evidence="2">The sequence shown here is derived from an EMBL/GenBank/DDBJ whole genome shotgun (WGS) entry which is preliminary data.</text>
</comment>
<keyword evidence="1" id="KW-0472">Membrane</keyword>
<evidence type="ECO:0000256" key="1">
    <source>
        <dbReference type="SAM" id="Phobius"/>
    </source>
</evidence>
<feature type="transmembrane region" description="Helical" evidence="1">
    <location>
        <begin position="64"/>
        <end position="85"/>
    </location>
</feature>
<evidence type="ECO:0000313" key="3">
    <source>
        <dbReference type="Proteomes" id="UP000468668"/>
    </source>
</evidence>
<dbReference type="RefSeq" id="WP_158049027.1">
    <property type="nucleotide sequence ID" value="NZ_DAWAFB010000018.1"/>
</dbReference>
<organism evidence="2 3">
    <name type="scientific">Ellagibacter isourolithinifaciens</name>
    <dbReference type="NCBI Taxonomy" id="2137581"/>
    <lineage>
        <taxon>Bacteria</taxon>
        <taxon>Bacillati</taxon>
        <taxon>Actinomycetota</taxon>
        <taxon>Coriobacteriia</taxon>
        <taxon>Eggerthellales</taxon>
        <taxon>Eggerthellaceae</taxon>
        <taxon>Ellagibacter</taxon>
    </lineage>
</organism>
<protein>
    <recommendedName>
        <fullName evidence="4">PQ-loop repeat-containing protein</fullName>
    </recommendedName>
</protein>